<evidence type="ECO:0000256" key="2">
    <source>
        <dbReference type="ARBA" id="ARBA00004922"/>
    </source>
</evidence>
<protein>
    <recommendedName>
        <fullName evidence="12">Mannosyltransferase</fullName>
        <ecNumber evidence="12">2.4.1.-</ecNumber>
    </recommendedName>
</protein>
<evidence type="ECO:0000256" key="11">
    <source>
        <dbReference type="ARBA" id="ARBA00048899"/>
    </source>
</evidence>
<comment type="function">
    <text evidence="10">Mannosyltransferase that operates in the biosynthetic pathway of dolichol-linked oligosaccharides, the glycan precursors employed in protein asparagine (N)-glycosylation. The assembly of dolichol-linked oligosaccharides begins on the cytosolic side of the endoplasmic reticulum membrane and finishes in its lumen. The sequential addition of sugars to dolichol pyrophosphate produces dolichol-linked oligosaccharides containing fourteen sugars, including two GlcNAcs, nine mannoses and three glucoses. Once assembled, the oligosaccharide is transferred from the lipid to nascent proteins by oligosaccharyltransferases. In the lumen of the endoplasmic reticulum, adds the eighth mannose residue in an alpha-1,6 linkage onto Man(7)GlcNAc(2)-PP-dolichol to produce Man(8)GlcNAc(2)-PP-dolichol.</text>
</comment>
<comment type="similarity">
    <text evidence="3 12">Belongs to the glycosyltransferase 22 family.</text>
</comment>
<evidence type="ECO:0000256" key="8">
    <source>
        <dbReference type="ARBA" id="ARBA00022989"/>
    </source>
</evidence>
<keyword evidence="6 12" id="KW-0812">Transmembrane</keyword>
<reference evidence="13 14" key="1">
    <citation type="submission" date="2008-07" db="EMBL/GenBank/DDBJ databases">
        <authorList>
            <person name="El-Sayed N."/>
            <person name="Caler E."/>
            <person name="Inman J."/>
            <person name="Amedeo P."/>
            <person name="Hass B."/>
            <person name="Wortman J."/>
        </authorList>
    </citation>
    <scope>NUCLEOTIDE SEQUENCE [LARGE SCALE GENOMIC DNA]</scope>
    <source>
        <strain evidence="14">ATCC 50983 / TXsc</strain>
    </source>
</reference>
<dbReference type="InParanoid" id="C5LZ06"/>
<dbReference type="Pfam" id="PF03901">
    <property type="entry name" value="Glyco_transf_22"/>
    <property type="match status" value="1"/>
</dbReference>
<organism evidence="14">
    <name type="scientific">Perkinsus marinus (strain ATCC 50983 / TXsc)</name>
    <dbReference type="NCBI Taxonomy" id="423536"/>
    <lineage>
        <taxon>Eukaryota</taxon>
        <taxon>Sar</taxon>
        <taxon>Alveolata</taxon>
        <taxon>Perkinsozoa</taxon>
        <taxon>Perkinsea</taxon>
        <taxon>Perkinsida</taxon>
        <taxon>Perkinsidae</taxon>
        <taxon>Perkinsus</taxon>
    </lineage>
</organism>
<feature type="transmembrane region" description="Helical" evidence="12">
    <location>
        <begin position="31"/>
        <end position="55"/>
    </location>
</feature>
<comment type="pathway">
    <text evidence="2">Protein modification; protein glycosylation.</text>
</comment>
<dbReference type="OMA" id="WYITNAT"/>
<dbReference type="RefSeq" id="XP_002765298.1">
    <property type="nucleotide sequence ID" value="XM_002765252.1"/>
</dbReference>
<dbReference type="GO" id="GO:0006487">
    <property type="term" value="P:protein N-linked glycosylation"/>
    <property type="evidence" value="ECO:0007669"/>
    <property type="project" value="TreeGrafter"/>
</dbReference>
<comment type="catalytic activity">
    <reaction evidence="11">
        <text>an alpha-D-Man-(1-&gt;2)-alpha-D-Man-(1-&gt;2)-alpha-D-Man-(1-&gt;3)-[alpha-D-Man-(1-&gt;2)-alpha-D-Man-(1-&gt;3)-alpha-D-Man-(1-&gt;6)]-beta-D-Man-(1-&gt;4)-beta-D-GlcNAc-(1-&gt;4)-alpha-D-GlcNAc-diphospho-di-trans,poly-cis-dolichol + a di-trans,poly-cis-dolichyl beta-D-mannosyl phosphate = an alpha-D-Man-(1-&gt;2)-alpha-D-Man-(1-&gt;2)-alpha-D-Man-(1-&gt;3)-[alpha-D-Man-(1-&gt;2)-alpha-D-Man-(1-&gt;3)-[alpha-D-Man-(1-&gt;6)]-alpha-D-Man-(1-&gt;6)]-beta-D-Man-(1-&gt;4)-beta-D-GlcNAc-(1-&gt;4)-alpha-D-GlcNAc-diphospho-di-trans,poly-cis-dolichol + a di-trans,poly-cis-dolichyl phosphate + H(+)</text>
        <dbReference type="Rhea" id="RHEA:29535"/>
        <dbReference type="Rhea" id="RHEA-COMP:19498"/>
        <dbReference type="Rhea" id="RHEA-COMP:19501"/>
        <dbReference type="Rhea" id="RHEA-COMP:19518"/>
        <dbReference type="Rhea" id="RHEA-COMP:19519"/>
        <dbReference type="ChEBI" id="CHEBI:15378"/>
        <dbReference type="ChEBI" id="CHEBI:57683"/>
        <dbReference type="ChEBI" id="CHEBI:58211"/>
        <dbReference type="ChEBI" id="CHEBI:132517"/>
        <dbReference type="ChEBI" id="CHEBI:132519"/>
        <dbReference type="EC" id="2.4.1.260"/>
    </reaction>
    <physiologicalReaction direction="left-to-right" evidence="11">
        <dbReference type="Rhea" id="RHEA:29536"/>
    </physiologicalReaction>
</comment>
<dbReference type="EC" id="2.4.1.-" evidence="12"/>
<evidence type="ECO:0000313" key="13">
    <source>
        <dbReference type="EMBL" id="EEQ98015.1"/>
    </source>
</evidence>
<evidence type="ECO:0000256" key="12">
    <source>
        <dbReference type="RuleBase" id="RU363075"/>
    </source>
</evidence>
<keyword evidence="5" id="KW-0808">Transferase</keyword>
<gene>
    <name evidence="13" type="ORF">Pmar_PMAR016092</name>
</gene>
<keyword evidence="9 12" id="KW-0472">Membrane</keyword>
<name>C5LZ06_PERM5</name>
<keyword evidence="14" id="KW-1185">Reference proteome</keyword>
<keyword evidence="8 12" id="KW-1133">Transmembrane helix</keyword>
<keyword evidence="4 12" id="KW-0328">Glycosyltransferase</keyword>
<dbReference type="PANTHER" id="PTHR22760:SF1">
    <property type="entry name" value="DOL-P-MAN:MAN(7)GLCNAC(2)-PP-DOL ALPHA-1,6-MANNOSYLTRANSFERASE"/>
    <property type="match status" value="1"/>
</dbReference>
<evidence type="ECO:0000256" key="1">
    <source>
        <dbReference type="ARBA" id="ARBA00004477"/>
    </source>
</evidence>
<dbReference type="OrthoDB" id="435339at2759"/>
<feature type="non-terminal residue" evidence="13">
    <location>
        <position position="58"/>
    </location>
</feature>
<dbReference type="AlphaFoldDB" id="C5LZ06"/>
<proteinExistence type="inferred from homology"/>
<dbReference type="GO" id="GO:0005789">
    <property type="term" value="C:endoplasmic reticulum membrane"/>
    <property type="evidence" value="ECO:0007669"/>
    <property type="project" value="UniProtKB-SubCell"/>
</dbReference>
<evidence type="ECO:0000256" key="7">
    <source>
        <dbReference type="ARBA" id="ARBA00022824"/>
    </source>
</evidence>
<dbReference type="GO" id="GO:0052917">
    <property type="term" value="F:dol-P-Man:Man(7)GlcNAc(2)-PP-Dol alpha-1,6-mannosyltransferase activity"/>
    <property type="evidence" value="ECO:0007669"/>
    <property type="project" value="UniProtKB-EC"/>
</dbReference>
<dbReference type="InterPro" id="IPR005599">
    <property type="entry name" value="GPI_mannosylTrfase"/>
</dbReference>
<evidence type="ECO:0000256" key="9">
    <source>
        <dbReference type="ARBA" id="ARBA00023136"/>
    </source>
</evidence>
<comment type="caution">
    <text evidence="12">Lacks conserved residue(s) required for the propagation of feature annotation.</text>
</comment>
<dbReference type="EMBL" id="GG686838">
    <property type="protein sequence ID" value="EEQ98015.1"/>
    <property type="molecule type" value="Genomic_DNA"/>
</dbReference>
<dbReference type="PANTHER" id="PTHR22760">
    <property type="entry name" value="GLYCOSYLTRANSFERASE"/>
    <property type="match status" value="1"/>
</dbReference>
<keyword evidence="7 12" id="KW-0256">Endoplasmic reticulum</keyword>
<evidence type="ECO:0000256" key="10">
    <source>
        <dbReference type="ARBA" id="ARBA00044721"/>
    </source>
</evidence>
<evidence type="ECO:0000256" key="4">
    <source>
        <dbReference type="ARBA" id="ARBA00022676"/>
    </source>
</evidence>
<evidence type="ECO:0000256" key="6">
    <source>
        <dbReference type="ARBA" id="ARBA00022692"/>
    </source>
</evidence>
<evidence type="ECO:0000313" key="14">
    <source>
        <dbReference type="Proteomes" id="UP000007800"/>
    </source>
</evidence>
<sequence>MWQRGVLWPEGWVFWFNAVENKSYLWGRQPWHWYITNATIRGLGPLLLLIPLAVIRPP</sequence>
<dbReference type="Proteomes" id="UP000007800">
    <property type="component" value="Unassembled WGS sequence"/>
</dbReference>
<accession>C5LZ06</accession>
<comment type="subcellular location">
    <subcellularLocation>
        <location evidence="1 12">Endoplasmic reticulum membrane</location>
        <topology evidence="1 12">Multi-pass membrane protein</topology>
    </subcellularLocation>
</comment>
<evidence type="ECO:0000256" key="5">
    <source>
        <dbReference type="ARBA" id="ARBA00022679"/>
    </source>
</evidence>
<evidence type="ECO:0000256" key="3">
    <source>
        <dbReference type="ARBA" id="ARBA00007063"/>
    </source>
</evidence>
<dbReference type="UniPathway" id="UPA00378"/>
<dbReference type="GeneID" id="9037925"/>